<dbReference type="EMBL" id="KI913125">
    <property type="protein sequence ID" value="ETV80674.1"/>
    <property type="molecule type" value="Genomic_DNA"/>
</dbReference>
<evidence type="ECO:0008006" key="3">
    <source>
        <dbReference type="Google" id="ProtNLM"/>
    </source>
</evidence>
<gene>
    <name evidence="2" type="ORF">H257_06182</name>
</gene>
<dbReference type="AlphaFoldDB" id="W4GNU9"/>
<feature type="transmembrane region" description="Helical" evidence="1">
    <location>
        <begin position="48"/>
        <end position="65"/>
    </location>
</feature>
<keyword evidence="1" id="KW-0812">Transmembrane</keyword>
<evidence type="ECO:0000313" key="2">
    <source>
        <dbReference type="EMBL" id="ETV80674.1"/>
    </source>
</evidence>
<organism evidence="2">
    <name type="scientific">Aphanomyces astaci</name>
    <name type="common">Crayfish plague agent</name>
    <dbReference type="NCBI Taxonomy" id="112090"/>
    <lineage>
        <taxon>Eukaryota</taxon>
        <taxon>Sar</taxon>
        <taxon>Stramenopiles</taxon>
        <taxon>Oomycota</taxon>
        <taxon>Saprolegniomycetes</taxon>
        <taxon>Saprolegniales</taxon>
        <taxon>Verrucalvaceae</taxon>
        <taxon>Aphanomyces</taxon>
    </lineage>
</organism>
<feature type="transmembrane region" description="Helical" evidence="1">
    <location>
        <begin position="16"/>
        <end position="36"/>
    </location>
</feature>
<keyword evidence="1" id="KW-0472">Membrane</keyword>
<dbReference type="GeneID" id="20808178"/>
<feature type="transmembrane region" description="Helical" evidence="1">
    <location>
        <begin position="109"/>
        <end position="131"/>
    </location>
</feature>
<dbReference type="OrthoDB" id="78857at2759"/>
<accession>W4GNU9</accession>
<reference evidence="2" key="1">
    <citation type="submission" date="2013-12" db="EMBL/GenBank/DDBJ databases">
        <title>The Genome Sequence of Aphanomyces astaci APO3.</title>
        <authorList>
            <consortium name="The Broad Institute Genomics Platform"/>
            <person name="Russ C."/>
            <person name="Tyler B."/>
            <person name="van West P."/>
            <person name="Dieguez-Uribeondo J."/>
            <person name="Young S.K."/>
            <person name="Zeng Q."/>
            <person name="Gargeya S."/>
            <person name="Fitzgerald M."/>
            <person name="Abouelleil A."/>
            <person name="Alvarado L."/>
            <person name="Chapman S.B."/>
            <person name="Gainer-Dewar J."/>
            <person name="Goldberg J."/>
            <person name="Griggs A."/>
            <person name="Gujja S."/>
            <person name="Hansen M."/>
            <person name="Howarth C."/>
            <person name="Imamovic A."/>
            <person name="Ireland A."/>
            <person name="Larimer J."/>
            <person name="McCowan C."/>
            <person name="Murphy C."/>
            <person name="Pearson M."/>
            <person name="Poon T.W."/>
            <person name="Priest M."/>
            <person name="Roberts A."/>
            <person name="Saif S."/>
            <person name="Shea T."/>
            <person name="Sykes S."/>
            <person name="Wortman J."/>
            <person name="Nusbaum C."/>
            <person name="Birren B."/>
        </authorList>
    </citation>
    <scope>NUCLEOTIDE SEQUENCE [LARGE SCALE GENOMIC DNA]</scope>
    <source>
        <strain evidence="2">APO3</strain>
    </source>
</reference>
<dbReference type="RefSeq" id="XP_009829621.1">
    <property type="nucleotide sequence ID" value="XM_009831319.1"/>
</dbReference>
<name>W4GNU9_APHAT</name>
<protein>
    <recommendedName>
        <fullName evidence="3">MARVEL domain-containing protein</fullName>
    </recommendedName>
</protein>
<feature type="transmembrane region" description="Helical" evidence="1">
    <location>
        <begin position="77"/>
        <end position="97"/>
    </location>
</feature>
<keyword evidence="1" id="KW-1133">Transmembrane helix</keyword>
<dbReference type="VEuPathDB" id="FungiDB:H257_06182"/>
<evidence type="ECO:0000256" key="1">
    <source>
        <dbReference type="SAM" id="Phobius"/>
    </source>
</evidence>
<proteinExistence type="predicted"/>
<sequence>MTAASTTDQDQDLKHVLNLLLIANGALSTFIFLNSIFVLNDAGGLNEFLSSATYMTYIFAAIIMLNRNPSAFSIGMLLGSSVVLAVLAFMNTLYWVVASSNIDDHPVAAGFAAAFNFIFFGVEASFIVLLYRSKHTMIETYSAYDYIPDTHAAAAVLSCSHCEGDDTFSYQSTAAAPTADI</sequence>